<dbReference type="STRING" id="1432307.W9CUG2"/>
<organism evidence="2 3">
    <name type="scientific">Sclerotinia borealis (strain F-4128)</name>
    <dbReference type="NCBI Taxonomy" id="1432307"/>
    <lineage>
        <taxon>Eukaryota</taxon>
        <taxon>Fungi</taxon>
        <taxon>Dikarya</taxon>
        <taxon>Ascomycota</taxon>
        <taxon>Pezizomycotina</taxon>
        <taxon>Leotiomycetes</taxon>
        <taxon>Helotiales</taxon>
        <taxon>Sclerotiniaceae</taxon>
        <taxon>Sclerotinia</taxon>
    </lineage>
</organism>
<evidence type="ECO:0000313" key="2">
    <source>
        <dbReference type="EMBL" id="ESZ99541.1"/>
    </source>
</evidence>
<name>W9CUG2_SCLBF</name>
<reference evidence="2 3" key="1">
    <citation type="journal article" date="2014" name="Genome Announc.">
        <title>Draft genome sequence of Sclerotinia borealis, a psychrophilic plant pathogenic fungus.</title>
        <authorList>
            <person name="Mardanov A.V."/>
            <person name="Beletsky A.V."/>
            <person name="Kadnikov V.V."/>
            <person name="Ignatov A.N."/>
            <person name="Ravin N.V."/>
        </authorList>
    </citation>
    <scope>NUCLEOTIDE SEQUENCE [LARGE SCALE GENOMIC DNA]</scope>
    <source>
        <strain evidence="3">F-4157</strain>
    </source>
</reference>
<dbReference type="PANTHER" id="PTHR38116">
    <property type="entry name" value="CHROMOSOME 7, WHOLE GENOME SHOTGUN SEQUENCE"/>
    <property type="match status" value="1"/>
</dbReference>
<evidence type="ECO:0000313" key="3">
    <source>
        <dbReference type="Proteomes" id="UP000019487"/>
    </source>
</evidence>
<proteinExistence type="predicted"/>
<dbReference type="GO" id="GO:0007623">
    <property type="term" value="P:circadian rhythm"/>
    <property type="evidence" value="ECO:0007669"/>
    <property type="project" value="InterPro"/>
</dbReference>
<dbReference type="InterPro" id="IPR021833">
    <property type="entry name" value="DUF3425"/>
</dbReference>
<evidence type="ECO:0000259" key="1">
    <source>
        <dbReference type="PROSITE" id="PS51430"/>
    </source>
</evidence>
<dbReference type="OrthoDB" id="5973539at2759"/>
<dbReference type="InterPro" id="IPR020844">
    <property type="entry name" value="Circadian_clock_KaiA_N"/>
</dbReference>
<dbReference type="SUPFAM" id="SSF57959">
    <property type="entry name" value="Leucine zipper domain"/>
    <property type="match status" value="1"/>
</dbReference>
<dbReference type="GO" id="GO:0003700">
    <property type="term" value="F:DNA-binding transcription factor activity"/>
    <property type="evidence" value="ECO:0007669"/>
    <property type="project" value="InterPro"/>
</dbReference>
<dbReference type="AlphaFoldDB" id="W9CUG2"/>
<comment type="caution">
    <text evidence="2">The sequence shown here is derived from an EMBL/GenBank/DDBJ whole genome shotgun (WGS) entry which is preliminary data.</text>
</comment>
<protein>
    <recommendedName>
        <fullName evidence="1">KaiA N-terminal domain-containing protein</fullName>
    </recommendedName>
</protein>
<keyword evidence="3" id="KW-1185">Reference proteome</keyword>
<gene>
    <name evidence="2" type="ORF">SBOR_0106</name>
</gene>
<dbReference type="Proteomes" id="UP000019487">
    <property type="component" value="Unassembled WGS sequence"/>
</dbReference>
<accession>W9CUG2</accession>
<sequence>MSSQQIPVPHGSDRQRILNVLAQRRYRQRKRERLHSLERRLDARLVTTNAMSASSGEIQLQHLMQPPLLSPGNPDTPNDLLCDLYPDSMIEASNASCMYLAPPHELAYNTSLESSSSYVRDQFRINTPLFYGSTSQSATSTADSQLSAELQELETSQFTFLSEHAIEIPNLKTLEVSLQIAHMLGLVDDLVDLNISRVLDVSRMSVPLVDLPGNLHPTEAQLLLPHYPVIDTIPWPSVRTKLIFIFSQPDQLRPPIARGPMAVMLLMHAFDDESEGLRVTSDINGHGYDEKSWEVGQAIFKDWWGLQIAAANTTTRTPVVKPSQPVLFAYGVIGGDTGLLEEELEGQILRQGNAE</sequence>
<dbReference type="Pfam" id="PF11905">
    <property type="entry name" value="DUF3425"/>
    <property type="match status" value="1"/>
</dbReference>
<dbReference type="PROSITE" id="PS51430">
    <property type="entry name" value="KAIA_N"/>
    <property type="match status" value="1"/>
</dbReference>
<dbReference type="HOGENOM" id="CLU_037870_0_0_1"/>
<dbReference type="EMBL" id="AYSA01000004">
    <property type="protein sequence ID" value="ESZ99541.1"/>
    <property type="molecule type" value="Genomic_DNA"/>
</dbReference>
<dbReference type="PANTHER" id="PTHR38116:SF9">
    <property type="entry name" value="BZIP DOMAIN-CONTAINING PROTEIN"/>
    <property type="match status" value="1"/>
</dbReference>
<feature type="domain" description="KaiA N-terminal" evidence="1">
    <location>
        <begin position="1"/>
        <end position="34"/>
    </location>
</feature>
<dbReference type="InterPro" id="IPR046347">
    <property type="entry name" value="bZIP_sf"/>
</dbReference>